<name>A0ABS6FC37_9FIRM</name>
<dbReference type="RefSeq" id="WP_216632368.1">
    <property type="nucleotide sequence ID" value="NZ_JAHLQN010000001.1"/>
</dbReference>
<accession>A0ABS6FC37</accession>
<evidence type="ECO:0000313" key="2">
    <source>
        <dbReference type="Proteomes" id="UP000787672"/>
    </source>
</evidence>
<protein>
    <recommendedName>
        <fullName evidence="3">MarR family transcriptional regulator</fullName>
    </recommendedName>
</protein>
<gene>
    <name evidence="1" type="ORF">KQI82_08520</name>
</gene>
<comment type="caution">
    <text evidence="1">The sequence shown here is derived from an EMBL/GenBank/DDBJ whole genome shotgun (WGS) entry which is preliminary data.</text>
</comment>
<dbReference type="EMBL" id="JAHLQN010000001">
    <property type="protein sequence ID" value="MBU5626950.1"/>
    <property type="molecule type" value="Genomic_DNA"/>
</dbReference>
<reference evidence="1 2" key="1">
    <citation type="submission" date="2021-06" db="EMBL/GenBank/DDBJ databases">
        <authorList>
            <person name="Sun Q."/>
            <person name="Li D."/>
        </authorList>
    </citation>
    <scope>NUCLEOTIDE SEQUENCE [LARGE SCALE GENOMIC DNA]</scope>
    <source>
        <strain evidence="1 2">MSJ-2</strain>
    </source>
</reference>
<proteinExistence type="predicted"/>
<organism evidence="1 2">
    <name type="scientific">Dysosmobacter acutus</name>
    <dbReference type="NCBI Taxonomy" id="2841504"/>
    <lineage>
        <taxon>Bacteria</taxon>
        <taxon>Bacillati</taxon>
        <taxon>Bacillota</taxon>
        <taxon>Clostridia</taxon>
        <taxon>Eubacteriales</taxon>
        <taxon>Oscillospiraceae</taxon>
        <taxon>Dysosmobacter</taxon>
    </lineage>
</organism>
<dbReference type="Proteomes" id="UP000787672">
    <property type="component" value="Unassembled WGS sequence"/>
</dbReference>
<keyword evidence="2" id="KW-1185">Reference proteome</keyword>
<evidence type="ECO:0008006" key="3">
    <source>
        <dbReference type="Google" id="ProtNLM"/>
    </source>
</evidence>
<evidence type="ECO:0000313" key="1">
    <source>
        <dbReference type="EMBL" id="MBU5626950.1"/>
    </source>
</evidence>
<sequence>MKRHNGMDSGRRDMGMAVKDQILEVLDQCPGLTDTELEKRLQKRHQQINSACNALYKEGRILRRRNPDKNMCFCNYPAQLSGLAPSPREKQPEGAKERGRDFDEDAVKAFVKNWLERQGWDVSVAWGKAHGVDIEAKKDGGRWLIEVKGPGSRQAMRHNYFLSIIGETLYRMDDEKARYSIAFPDMPVYRGLWRRLPELAKRRTGIDLLLVDEDGGISVLK</sequence>